<dbReference type="SUPFAM" id="SSF56112">
    <property type="entry name" value="Protein kinase-like (PK-like)"/>
    <property type="match status" value="1"/>
</dbReference>
<feature type="compositionally biased region" description="Polar residues" evidence="7">
    <location>
        <begin position="1902"/>
        <end position="1911"/>
    </location>
</feature>
<reference evidence="10 11" key="1">
    <citation type="journal article" date="2020" name="G3 (Bethesda)">
        <title>Improved Reference Genome for Cyclotella cryptica CCMP332, a Model for Cell Wall Morphogenesis, Salinity Adaptation, and Lipid Production in Diatoms (Bacillariophyta).</title>
        <authorList>
            <person name="Roberts W.R."/>
            <person name="Downey K.M."/>
            <person name="Ruck E.C."/>
            <person name="Traller J.C."/>
            <person name="Alverson A.J."/>
        </authorList>
    </citation>
    <scope>NUCLEOTIDE SEQUENCE [LARGE SCALE GENOMIC DNA]</scope>
    <source>
        <strain evidence="10 11">CCMP332</strain>
    </source>
</reference>
<dbReference type="CDD" id="cd00124">
    <property type="entry name" value="MYSc"/>
    <property type="match status" value="1"/>
</dbReference>
<keyword evidence="4 6" id="KW-0505">Motor protein</keyword>
<feature type="region of interest" description="Disordered" evidence="7">
    <location>
        <begin position="1876"/>
        <end position="1911"/>
    </location>
</feature>
<evidence type="ECO:0000256" key="3">
    <source>
        <dbReference type="ARBA" id="ARBA00023123"/>
    </source>
</evidence>
<feature type="region of interest" description="Disordered" evidence="7">
    <location>
        <begin position="1952"/>
        <end position="2029"/>
    </location>
</feature>
<proteinExistence type="inferred from homology"/>
<evidence type="ECO:0000256" key="7">
    <source>
        <dbReference type="SAM" id="MobiDB-lite"/>
    </source>
</evidence>
<name>A0ABD3P8I4_9STRA</name>
<dbReference type="GO" id="GO:0003779">
    <property type="term" value="F:actin binding"/>
    <property type="evidence" value="ECO:0007669"/>
    <property type="project" value="UniProtKB-KW"/>
</dbReference>
<dbReference type="SMART" id="SM00220">
    <property type="entry name" value="S_TKc"/>
    <property type="match status" value="1"/>
</dbReference>
<dbReference type="InterPro" id="IPR001609">
    <property type="entry name" value="Myosin_head_motor_dom-like"/>
</dbReference>
<dbReference type="SMART" id="SM00242">
    <property type="entry name" value="MYSc"/>
    <property type="match status" value="1"/>
</dbReference>
<accession>A0ABD3P8I4</accession>
<evidence type="ECO:0000259" key="8">
    <source>
        <dbReference type="PROSITE" id="PS50011"/>
    </source>
</evidence>
<dbReference type="Gene3D" id="1.10.10.820">
    <property type="match status" value="1"/>
</dbReference>
<dbReference type="Gene3D" id="1.20.120.720">
    <property type="entry name" value="Myosin VI head, motor domain, U50 subdomain"/>
    <property type="match status" value="1"/>
</dbReference>
<dbReference type="PROSITE" id="PS51456">
    <property type="entry name" value="MYOSIN_MOTOR"/>
    <property type="match status" value="1"/>
</dbReference>
<protein>
    <submittedName>
        <fullName evidence="10">Uncharacterized protein</fullName>
    </submittedName>
</protein>
<comment type="caution">
    <text evidence="10">The sequence shown here is derived from an EMBL/GenBank/DDBJ whole genome shotgun (WGS) entry which is preliminary data.</text>
</comment>
<feature type="compositionally biased region" description="Pro residues" evidence="7">
    <location>
        <begin position="1987"/>
        <end position="1997"/>
    </location>
</feature>
<dbReference type="Pfam" id="PF00069">
    <property type="entry name" value="Pkinase"/>
    <property type="match status" value="1"/>
</dbReference>
<dbReference type="PRINTS" id="PR00193">
    <property type="entry name" value="MYOSINHEAVY"/>
</dbReference>
<feature type="domain" description="Protein kinase" evidence="8">
    <location>
        <begin position="1525"/>
        <end position="1813"/>
    </location>
</feature>
<dbReference type="GO" id="GO:0005524">
    <property type="term" value="F:ATP binding"/>
    <property type="evidence" value="ECO:0007669"/>
    <property type="project" value="UniProtKB-UniRule"/>
</dbReference>
<dbReference type="InterPro" id="IPR011009">
    <property type="entry name" value="Kinase-like_dom_sf"/>
</dbReference>
<evidence type="ECO:0000256" key="5">
    <source>
        <dbReference type="ARBA" id="ARBA00023203"/>
    </source>
</evidence>
<feature type="binding site" evidence="6">
    <location>
        <begin position="300"/>
        <end position="307"/>
    </location>
    <ligand>
        <name>ATP</name>
        <dbReference type="ChEBI" id="CHEBI:30616"/>
    </ligand>
</feature>
<feature type="region of interest" description="Actin-binding" evidence="6">
    <location>
        <begin position="780"/>
        <end position="802"/>
    </location>
</feature>
<comment type="similarity">
    <text evidence="6">Belongs to the TRAFAC class myosin-kinesin ATPase superfamily. Myosin family.</text>
</comment>
<dbReference type="InterPro" id="IPR002110">
    <property type="entry name" value="Ankyrin_rpt"/>
</dbReference>
<dbReference type="Proteomes" id="UP001516023">
    <property type="component" value="Unassembled WGS sequence"/>
</dbReference>
<evidence type="ECO:0000256" key="6">
    <source>
        <dbReference type="PROSITE-ProRule" id="PRU00782"/>
    </source>
</evidence>
<dbReference type="Gene3D" id="1.25.40.20">
    <property type="entry name" value="Ankyrin repeat-containing domain"/>
    <property type="match status" value="1"/>
</dbReference>
<feature type="domain" description="Myosin motor" evidence="9">
    <location>
        <begin position="169"/>
        <end position="961"/>
    </location>
</feature>
<dbReference type="SMART" id="SM00248">
    <property type="entry name" value="ANK"/>
    <property type="match status" value="7"/>
</dbReference>
<feature type="region of interest" description="Disordered" evidence="7">
    <location>
        <begin position="17"/>
        <end position="100"/>
    </location>
</feature>
<sequence>MTALMCAQYLLNTHPHDHAAPSVEHCSTPNPPTHSTSIQHHPQEAHIKTSTPTHTTKHPTLNQTRHGKRPTSLAPLHRLPLGLGPGRSARPRRNHHQRRLSPTLTVPSTTAAVTNNAFRDEVPRSNEIRGDGYHYDIEPFEVALTMDLESLERDELDDVKIRDETSSWEGVDDLIGLTHLHEPAILHALRVRYEEDVIYTSTGPILIAINPFKPMNVYGEKVMEKYRLQGEGLAAVTTKPGANDKSRLPPHVYLTADDAYRAMMRGIESGAFSSNIPRKKTNRHMDDNETPTNQSILVSGESGAGKTVTTKIVLNYFAMLSKLASETPLEVDATSTTTRVEQQVLDSNPILESFGNARTIRNDNSSRFGKYIDIRFSSSGRLTGARIDTYLLEKVRLIRQMEGERNFHVFYQLLEGATEEERDRLFLGEMELEDFRLVNQSGTFDRRDRVEDKDMHREMLEAMATMGFDPQLVKNILRLIVAVLYAGNMTFTETSTLKGDTCTLDETEASEAVASLLGVSFDKLAAALTSRVLFLKEEVIVKELSAKQAYKASEALIKSIYGANFDFIVQTINKSIFNEKIDKKKNDKSAYIGVLDIFGFETFEVNTFEQLCINYTNETLQQHFNKHVFKMEQQEYEREGILWKFISFPDNQDVLDLIDMKRTGILAVLDEQCIVEWGSDDKFTHALYTRCEKHDRFDASPQQQAVSKFSVEHYAGPVEYTTDEWIEKNKDQLPAASVELLQSSDFSLLKDLQSFVRAEGAGGRGSVAMKSVAAKFSEQLKDLRARIDRTSPHYIRCLKPNDELLPDEFDPKNIVEQLRYSGVLEAVRVSRAGYPTRYPHSLFLSRYYMLGDLGGDGNKRSKDIVELVKWIAFHIWEHDNQRREAKALLDASESKSKVKSSSQKRQKKRMNAQSNIDIPETKQEFEKLDFGSQCAVAGLQLGRTKVFLRREAFDRIESLRAILFGKSACVIQAQIRGRVQRIRYFRLKTATVKAQAAIRYFLANLEIIRQRNREAREKWASSKIQLAYRRYRFRNLGLEKKNEMVYSATKIQALARSFLVRLHLEDIMPDEAMKPVLSNGMKYEELPAKVVHVMHSGPTMLDISHMLAKKAEMFQLLAQGKWDAAISLMEQHPQLAEKSDDETGRLPLHIVAEHNLHSVFEQVYKCFPGAADVFDKQGRLPIHVAAEQDALVPLRYLLSKNPEGADTMMLRPAGRLGGGIPLHIACRINASSSVITALLSSNFNSTKKSDANGDLPIHLLLRNGDQVSGAVAQALLDIYPTAATRADMYGDLPLSVALKHKCKPEVVKALLMHNPDAAQVQNGRDGHSPLFLAFQNNANEKTILGLMNHAPDLIVAVDKRTGMLPIQMAMANRHSQDIVYDLLRHDMPIDIREKAVAKLIPHQYSWNYLVSQANDLYHSVVSKVLQQCSQPQILALSQVPNKSGEIALATATPLCKHEFRVMFRLFHTLEVVDTTPAYTNEDNGTQIFYALKYSPPPDKMGYFTTLYKDDKCNYNHVEPWDDLPLDADDREDVQDWSQMETAEKLEFIKNEKCMKVIAKLTSRTDIVKAEMSKREEHQLSRHYVPAIISIHHTIQHAAYAEAMAEPSYCITMEGAETTAENLLLDLRRSGGSFSKEYLKSIAISLLHIHDRGLVHGDFGTHNAAKFGDRWKILGIGGSVVIGQKTNPKRGFFHPPEAVLLETRNVSLGEKNVGAAVVPISSAVTYDIWAFGTIMYEALAGLPLSPYRSAYKAKRAMTTAELFKVGQWDDRSLRKALRHIEGGNDAQDLIKKLLHPNPEVRAQSMREVLEHPYFGAGPIPESSTFAKAVSHGATKQVVLKVYSDEYMTKMGITEADIVQFLTRESYPVVMEDLVEEEDEALDPAAEDNIPEARQETPVKYNPETLNETSPKNASFDDFVAFVSSSSKPKDANINDDNSLNMTPAERLMQLATASAPNPGKASIPESPLAPTFVSPQPAITSTKSTASKPPPQPLPPLSTPQSTAPQPQAASAKSSSKFSVKGLKSKFGKK</sequence>
<dbReference type="PANTHER" id="PTHR13140:SF845">
    <property type="entry name" value="MYOSIN-LIKE PROTEIN"/>
    <property type="match status" value="1"/>
</dbReference>
<dbReference type="Pfam" id="PF00063">
    <property type="entry name" value="Myosin_head"/>
    <property type="match status" value="2"/>
</dbReference>
<dbReference type="SUPFAM" id="SSF48403">
    <property type="entry name" value="Ankyrin repeat"/>
    <property type="match status" value="1"/>
</dbReference>
<dbReference type="GO" id="GO:0003774">
    <property type="term" value="F:cytoskeletal motor activity"/>
    <property type="evidence" value="ECO:0007669"/>
    <property type="project" value="UniProtKB-UniRule"/>
</dbReference>
<dbReference type="PANTHER" id="PTHR13140">
    <property type="entry name" value="MYOSIN"/>
    <property type="match status" value="1"/>
</dbReference>
<evidence type="ECO:0000256" key="2">
    <source>
        <dbReference type="ARBA" id="ARBA00022840"/>
    </source>
</evidence>
<dbReference type="PROSITE" id="PS50096">
    <property type="entry name" value="IQ"/>
    <property type="match status" value="2"/>
</dbReference>
<keyword evidence="5 6" id="KW-0009">Actin-binding</keyword>
<keyword evidence="2 6" id="KW-0067">ATP-binding</keyword>
<organism evidence="10 11">
    <name type="scientific">Cyclotella cryptica</name>
    <dbReference type="NCBI Taxonomy" id="29204"/>
    <lineage>
        <taxon>Eukaryota</taxon>
        <taxon>Sar</taxon>
        <taxon>Stramenopiles</taxon>
        <taxon>Ochrophyta</taxon>
        <taxon>Bacillariophyta</taxon>
        <taxon>Coscinodiscophyceae</taxon>
        <taxon>Thalassiosirophycidae</taxon>
        <taxon>Stephanodiscales</taxon>
        <taxon>Stephanodiscaceae</taxon>
        <taxon>Cyclotella</taxon>
    </lineage>
</organism>
<feature type="compositionally biased region" description="Basic residues" evidence="7">
    <location>
        <begin position="89"/>
        <end position="99"/>
    </location>
</feature>
<evidence type="ECO:0000256" key="4">
    <source>
        <dbReference type="ARBA" id="ARBA00023175"/>
    </source>
</evidence>
<dbReference type="Gene3D" id="3.40.850.10">
    <property type="entry name" value="Kinesin motor domain"/>
    <property type="match status" value="1"/>
</dbReference>
<feature type="compositionally biased region" description="Low complexity" evidence="7">
    <location>
        <begin position="72"/>
        <end position="88"/>
    </location>
</feature>
<dbReference type="InterPro" id="IPR027417">
    <property type="entry name" value="P-loop_NTPase"/>
</dbReference>
<feature type="region of interest" description="Disordered" evidence="7">
    <location>
        <begin position="894"/>
        <end position="913"/>
    </location>
</feature>
<dbReference type="InterPro" id="IPR036770">
    <property type="entry name" value="Ankyrin_rpt-contain_sf"/>
</dbReference>
<dbReference type="GO" id="GO:0016459">
    <property type="term" value="C:myosin complex"/>
    <property type="evidence" value="ECO:0007669"/>
    <property type="project" value="UniProtKB-KW"/>
</dbReference>
<dbReference type="Gene3D" id="1.20.58.530">
    <property type="match status" value="1"/>
</dbReference>
<feature type="compositionally biased region" description="Polar residues" evidence="7">
    <location>
        <begin position="25"/>
        <end position="40"/>
    </location>
</feature>
<dbReference type="InterPro" id="IPR036961">
    <property type="entry name" value="Kinesin_motor_dom_sf"/>
</dbReference>
<feature type="compositionally biased region" description="Low complexity" evidence="7">
    <location>
        <begin position="48"/>
        <end position="60"/>
    </location>
</feature>
<dbReference type="SUPFAM" id="SSF52540">
    <property type="entry name" value="P-loop containing nucleoside triphosphate hydrolases"/>
    <property type="match status" value="1"/>
</dbReference>
<evidence type="ECO:0000313" key="10">
    <source>
        <dbReference type="EMBL" id="KAL3784348.1"/>
    </source>
</evidence>
<dbReference type="PROSITE" id="PS50011">
    <property type="entry name" value="PROTEIN_KINASE_DOM"/>
    <property type="match status" value="1"/>
</dbReference>
<keyword evidence="11" id="KW-1185">Reference proteome</keyword>
<dbReference type="EMBL" id="JABMIG020000238">
    <property type="protein sequence ID" value="KAL3784348.1"/>
    <property type="molecule type" value="Genomic_DNA"/>
</dbReference>
<evidence type="ECO:0000313" key="11">
    <source>
        <dbReference type="Proteomes" id="UP001516023"/>
    </source>
</evidence>
<evidence type="ECO:0000259" key="9">
    <source>
        <dbReference type="PROSITE" id="PS51456"/>
    </source>
</evidence>
<keyword evidence="1 6" id="KW-0547">Nucleotide-binding</keyword>
<evidence type="ECO:0000256" key="1">
    <source>
        <dbReference type="ARBA" id="ARBA00022741"/>
    </source>
</evidence>
<gene>
    <name evidence="10" type="ORF">HJC23_004111</name>
</gene>
<feature type="region of interest" description="Disordered" evidence="7">
    <location>
        <begin position="273"/>
        <end position="299"/>
    </location>
</feature>
<dbReference type="InterPro" id="IPR000719">
    <property type="entry name" value="Prot_kinase_dom"/>
</dbReference>
<dbReference type="Gene3D" id="1.10.510.10">
    <property type="entry name" value="Transferase(Phosphotransferase) domain 1"/>
    <property type="match status" value="1"/>
</dbReference>
<dbReference type="Gene3D" id="1.20.5.4820">
    <property type="match status" value="1"/>
</dbReference>
<feature type="compositionally biased region" description="Acidic residues" evidence="7">
    <location>
        <begin position="1876"/>
        <end position="1888"/>
    </location>
</feature>
<feature type="compositionally biased region" description="Polar residues" evidence="7">
    <location>
        <begin position="1972"/>
        <end position="1982"/>
    </location>
</feature>
<keyword evidence="3 6" id="KW-0518">Myosin</keyword>
<feature type="compositionally biased region" description="Low complexity" evidence="7">
    <location>
        <begin position="1998"/>
        <end position="2016"/>
    </location>
</feature>